<organism evidence="6 7">
    <name type="scientific">SAR324 cluster bacterium</name>
    <dbReference type="NCBI Taxonomy" id="2024889"/>
    <lineage>
        <taxon>Bacteria</taxon>
        <taxon>Deltaproteobacteria</taxon>
        <taxon>SAR324 cluster</taxon>
    </lineage>
</organism>
<reference evidence="6 7" key="1">
    <citation type="submission" date="2018-06" db="EMBL/GenBank/DDBJ databases">
        <title>Combined omics and stable isotope probing to characterize newly discovered Mariana Back-Arc vent microbial communities.</title>
        <authorList>
            <person name="Trembath-Reichert E."/>
            <person name="Huber J.A."/>
        </authorList>
    </citation>
    <scope>NUCLEOTIDE SEQUENCE [LARGE SCALE GENOMIC DNA]</scope>
    <source>
        <strain evidence="6">MAG 63_2</strain>
    </source>
</reference>
<gene>
    <name evidence="6" type="ORF">DSY98_04780</name>
</gene>
<evidence type="ECO:0000313" key="7">
    <source>
        <dbReference type="Proteomes" id="UP000286732"/>
    </source>
</evidence>
<sequence>PEDIADLTVRLIHACGMPDIVEDLVFTPDAAQAGYAALLKGAPVLCDSRMVAEGIIRSRLSANNEVKCWNNHPECAPLADKMETTLSAAAVEFWRPQLAGAVVAVGNAPTTLFRLLEILAEGVEPPAVIFGFPVGFIGAAESKELLVKQCVGAVPFLTLSGRRGGSAMAAAAVNALAKKAEISVANNINIQS</sequence>
<dbReference type="UniPathway" id="UPA00148"/>
<dbReference type="PANTHER" id="PTHR43588">
    <property type="entry name" value="COBALT-PRECORRIN-8 METHYLMUTASE"/>
    <property type="match status" value="1"/>
</dbReference>
<dbReference type="Pfam" id="PF02570">
    <property type="entry name" value="CbiC"/>
    <property type="match status" value="1"/>
</dbReference>
<keyword evidence="3" id="KW-0169">Cobalamin biosynthesis</keyword>
<evidence type="ECO:0000256" key="2">
    <source>
        <dbReference type="ARBA" id="ARBA00009774"/>
    </source>
</evidence>
<dbReference type="Proteomes" id="UP000286732">
    <property type="component" value="Unassembled WGS sequence"/>
</dbReference>
<dbReference type="EMBL" id="QNZM01000185">
    <property type="protein sequence ID" value="RTZ80131.1"/>
    <property type="molecule type" value="Genomic_DNA"/>
</dbReference>
<evidence type="ECO:0000256" key="3">
    <source>
        <dbReference type="ARBA" id="ARBA00022573"/>
    </source>
</evidence>
<comment type="pathway">
    <text evidence="1">Cofactor biosynthesis; adenosylcobalamin biosynthesis.</text>
</comment>
<comment type="similarity">
    <text evidence="2">Belongs to the CobH/CbiC family.</text>
</comment>
<name>A0A432G9E6_9DELT</name>
<evidence type="ECO:0000259" key="5">
    <source>
        <dbReference type="Pfam" id="PF02570"/>
    </source>
</evidence>
<keyword evidence="4" id="KW-0413">Isomerase</keyword>
<dbReference type="GO" id="GO:0009236">
    <property type="term" value="P:cobalamin biosynthetic process"/>
    <property type="evidence" value="ECO:0007669"/>
    <property type="project" value="UniProtKB-UniPathway"/>
</dbReference>
<accession>A0A432G9E6</accession>
<dbReference type="InterPro" id="IPR003722">
    <property type="entry name" value="Cbl_synth_CobH/CbiC"/>
</dbReference>
<evidence type="ECO:0000313" key="6">
    <source>
        <dbReference type="EMBL" id="RTZ80131.1"/>
    </source>
</evidence>
<feature type="non-terminal residue" evidence="6">
    <location>
        <position position="1"/>
    </location>
</feature>
<feature type="domain" description="Cobalamin biosynthesis precorrin-8X methylmutase CobH/CbiC" evidence="5">
    <location>
        <begin position="5"/>
        <end position="178"/>
    </location>
</feature>
<evidence type="ECO:0000256" key="1">
    <source>
        <dbReference type="ARBA" id="ARBA00004953"/>
    </source>
</evidence>
<dbReference type="AlphaFoldDB" id="A0A432G9E6"/>
<dbReference type="Gene3D" id="3.40.50.10230">
    <property type="entry name" value="Cobalamin biosynthesis CobH/CbiC, precorrin-8X methylmutase"/>
    <property type="match status" value="1"/>
</dbReference>
<dbReference type="InterPro" id="IPR036588">
    <property type="entry name" value="CobH/CbiC_sf"/>
</dbReference>
<dbReference type="GO" id="GO:0016993">
    <property type="term" value="F:precorrin-8X methylmutase activity"/>
    <property type="evidence" value="ECO:0007669"/>
    <property type="project" value="InterPro"/>
</dbReference>
<comment type="caution">
    <text evidence="6">The sequence shown here is derived from an EMBL/GenBank/DDBJ whole genome shotgun (WGS) entry which is preliminary data.</text>
</comment>
<dbReference type="SUPFAM" id="SSF63965">
    <property type="entry name" value="Precorrin-8X methylmutase CbiC/CobH"/>
    <property type="match status" value="1"/>
</dbReference>
<protein>
    <submittedName>
        <fullName evidence="6">Precorrin-8X methylmutase</fullName>
    </submittedName>
</protein>
<evidence type="ECO:0000256" key="4">
    <source>
        <dbReference type="ARBA" id="ARBA00023235"/>
    </source>
</evidence>
<dbReference type="PANTHER" id="PTHR43588:SF1">
    <property type="entry name" value="COBALT-PRECORRIN-8 METHYLMUTASE"/>
    <property type="match status" value="1"/>
</dbReference>
<proteinExistence type="inferred from homology"/>